<dbReference type="InterPro" id="IPR012334">
    <property type="entry name" value="Pectin_lyas_fold"/>
</dbReference>
<proteinExistence type="predicted"/>
<gene>
    <name evidence="3" type="ORF">H663_019205</name>
</gene>
<dbReference type="PANTHER" id="PTHR12338:SF5">
    <property type="entry name" value="ANTIGEN 43-RELATED"/>
    <property type="match status" value="1"/>
</dbReference>
<dbReference type="NCBIfam" id="TIGR01901">
    <property type="entry name" value="adhes_NPXG"/>
    <property type="match status" value="1"/>
</dbReference>
<keyword evidence="1" id="KW-1133">Transmembrane helix</keyword>
<organism evidence="3 4">
    <name type="scientific">Limnohabitans planktonicus II-D5</name>
    <dbReference type="NCBI Taxonomy" id="1293045"/>
    <lineage>
        <taxon>Bacteria</taxon>
        <taxon>Pseudomonadati</taxon>
        <taxon>Pseudomonadota</taxon>
        <taxon>Betaproteobacteria</taxon>
        <taxon>Burkholderiales</taxon>
        <taxon>Comamonadaceae</taxon>
        <taxon>Limnohabitans</taxon>
    </lineage>
</organism>
<feature type="non-terminal residue" evidence="3">
    <location>
        <position position="4209"/>
    </location>
</feature>
<dbReference type="InterPro" id="IPR041248">
    <property type="entry name" value="YDG"/>
</dbReference>
<dbReference type="Pfam" id="PF13018">
    <property type="entry name" value="ESPR"/>
    <property type="match status" value="1"/>
</dbReference>
<dbReference type="InterPro" id="IPR008638">
    <property type="entry name" value="FhaB/CdiA-like_TPS"/>
</dbReference>
<feature type="domain" description="Filamentous haemagglutinin FhaB/tRNA nuclease CdiA-like TPS" evidence="2">
    <location>
        <begin position="70"/>
        <end position="182"/>
    </location>
</feature>
<dbReference type="SUPFAM" id="SSF51126">
    <property type="entry name" value="Pectin lyase-like"/>
    <property type="match status" value="1"/>
</dbReference>
<dbReference type="PANTHER" id="PTHR12338">
    <property type="entry name" value="AUTOTRANSPORTER"/>
    <property type="match status" value="1"/>
</dbReference>
<accession>A0A2T7U8P3</accession>
<dbReference type="OrthoDB" id="218680at2"/>
<dbReference type="Pfam" id="PF18657">
    <property type="entry name" value="YDG"/>
    <property type="match status" value="18"/>
</dbReference>
<keyword evidence="1" id="KW-0472">Membrane</keyword>
<dbReference type="Proteomes" id="UP000037507">
    <property type="component" value="Unassembled WGS sequence"/>
</dbReference>
<dbReference type="Gene3D" id="2.160.20.10">
    <property type="entry name" value="Single-stranded right-handed beta-helix, Pectin lyase-like"/>
    <property type="match status" value="1"/>
</dbReference>
<dbReference type="EMBL" id="LFYT02000043">
    <property type="protein sequence ID" value="PVE41050.1"/>
    <property type="molecule type" value="Genomic_DNA"/>
</dbReference>
<dbReference type="InterPro" id="IPR050909">
    <property type="entry name" value="Bact_Autotransporter_VF"/>
</dbReference>
<sequence>MNANCYKTVFSKRLGALVAVGEHAASQGKATGSFAGAGFTYDISNGISYYLAPLILSFALVSMVWAAPANTALPTGGQVAQGAAAISQSGANMAIQQSTARAVVNWQSFDIGKDAKVNIVQPNAQAVLLNRVTGAAPSQIFGQMTANGQVVLVNPNGVTFGKDGSVSAAGLTASTLNTTDADFMAGRNRFTRDGATGQVLNQGTLTSAPGGYVALLGASVSNEGKIVAPQGHVALGAAETITMPLYGSSRIKLELTPSAVNAAVANQKGGTIVTEGGQVYMQAAAVGSAMASVMQSGSIDTTGAQGGAVHLLADGGRIKVDGSITANSTAAGNKGGDILIGRDADTGVLAKSTDVSGANLESKRGFVETSGDYLKADAISVKADEWLLDPTNITIAASGASGTAYANTYTAAADSVILASDINNSLNQGTSVTIATSVTGASAGHIAINESIAKTAGGASSLTLRAHGDITLATGKTITSTAGNLNVTLNSDFDGNGSGAIVMNTGSGITSLGGNIALGGGTAGNGSGFAMGNSTNPAGISLVGATLKAGGGNITMNGKGYTSSTVAAKGIVLTSSSAVSTTGGGNITLNGQGGTSVLSVGVSVESASVITGSSTGSVSLTGTGGTSGLYNFGVWINGSGSKVTTTGGSLTVTGTGGGSANSSSQSGVMIQNAGSLGATGAGTVTVTGTGGNTTGSGNNGVEINYGSITSETGAINVTGVNVSTASPGYGITLGAGTTSGKIISSGNAAIRLTTDSFNSTNSSDSVNAGTGTVTIQQRTGSTTLNVGGTGTDTLSGTLQLDVSAAELGKITASKTVVGLLAGSGTVTVNALNMGTMGNTGGDLSVLSGSHIAVNGSVTKTAGTDATLSLLANGDIAVASNTNITGSSGKLNVLFNSDSNGNSAGGIVFNTGSGVTSNGGDITLGGGTAGTGAGSAFGSSTAAPTTAAATTSSAGITLNGAAISAGGGHIKMTGTSNASNGSGINATSSSSIVTSGSGAITLSGTSRASGSTSSLNGVGLLSTTVTGGSGGVTIVGNASAATTSGTYTYGVMVKNGTVSTLNGGNINITGSGGGGLATTNYGFSLDGSGAVSASGAGHISITGVAGTNAAAGININEGTGGVKSTTGNITFTADSVNIAGAINSGAATTTIQNYTAGTLINVGGADVVTVSPKTLGVTNAEMNLVTAGTLKIGSTTTGAMTTSAAVTTAATTGNVYLQSGSSLTTSRAINSGASLLLQTTGGVITTNAALSGTNVSVDNTTGTINWATGALTAGANSGSSNNAVNMASSITATGNVNILGNVATTNTGVNLTSAGSITSSGTAATINIKSNYSIVNAAAIKATGATGTGSNINLTATGGGITGAGAIGDTTHKNANVTMTTGTASTFSGAVNAANFTKEGVGALTLDSWAQATPATTNVSNAYNVNAGSLYVSTGNSYYTLNPTYVNINNATTFGQSGVGNSTWAGTNFVFDSAGGGTVAWGAGTNPIMNVGTAPLTFKTNGGATNNITGYFNMGQGSGVTFDVAPASTATNPGLLLSSASNGNGFANATNANLVVTKTGTGLLRATNTFSAPTLNVNQGTWEFGDGTTARGVTALSTGWTTMNIGIASGATLSYNTPSGQTMDSTSTKYTGAGTLLKKGAGTVRWNTTAGTFAMSAGALIDVQSGTFVGGSWGNEVWAGNKSSLNVASGAIFLGVESSVEVDALTGAGTIQLGFNNTGGMTVGVNGTAAGSSNNATGTAYNAAGTATFSGTFSGGSTSGGFLTKTGTGTQILTGNNSYAGATTVSAGTLKVGNGGATGTLGSGAVTVNSPALLDINRTGAYSLSTVASNTAGITGTGNVLLTGNAPITVDRNIALTGSLSTLNATSTAGATTDSFIFGNTTLSANTLNFTGTGSGKLNGGATATIGLAGGTANLNFTSSSIYGFYGFEDATTLNTVGTVNIKGTYTGTSNIYGGVGLGGTVTNTGGQLTVLADASSSSGRVGFENGYTGKYAGNLKVSGNVAIIGTAGSTFSAGMRDIAIGAITATGNSTLSLTGNKYGVNFGSGVTETSGKVLNLNVTNAGSTGIVHLNGGALSISGALALNSANNIYVTKALRAAGGISVNAANTSAITGVISGAGSLTKSGAGTLALTQDNTYTGGTNISAGTLNAGTSVSYTDGLNAPVTLGSAGSTGSVGTGAVTLSNNANLSFTRSAATTIANSISGVGNVSASITGAASTLTVSGPVNLTGGTVNLAADNNISVTAPMATTNATSSAVVINAGKSTNAGTSTGGNLLFSGSGAVSVGAGGRATLMSGSVAGSTGLTALVGSGSGNFRYNSDESTTNYTTALGSGLYGIYRESPNVAIQVNNQSRTYDASSYSGHNGYTATGLVNGDTTAGTLTAGGTSQGAKNAGSYTLTASALSGLGYTMASSTAGTLTIHKKDVTLVSISAANKTYDATTAATITTGSINGTVGTETLTVSGIGTFSDKNAANNKTVTVADVTTLSKINGTGDWANYNLTSTGAKTTTASISRKNLTALATANDKVYNGSATATVVGSSSELIGSDSVGFAYSSAVFSDKNVSRDGSGNVINKAVTVSGLDLTGTDAGNYALQNTAASSSAKITPAALNVSATANNKTYDGSRSATAATSASNVMAGDTVVVSNTGALFDTKQAGTGKTVTVAGLALSGSDSGNYALQSTTATTTANIDKKAITLTGITAANKTYDGGTAATVSTSSASFNDKVAGDDLSVASTGLFIDKNAATDKTVNLTHTLGGADIGNYSVTAQPTTTADIARKNLTAVATANDKVYDGSTTATAVGSSSDIIGADSVGFAYSGAAFSDKNVSRNGSGNVVNKTVTVSGLSLTGMDAGNYALQNPTASTVAQITPAALTVTAIESNKTYDGSFNAVGTATVGSLATANDSVNTAAAQTYLDQNAGNFKTVRASGLTLKDASNADMTDNYTITYVDNTTSSIAKANLTVAANSDARFVVQTDAAGYNGVSYSGFVAGETSSVLGGSVSISRSNAATQAAGHYSGALVASGLTAANYNISYANGDYTIVAANQLLVRTTNTTTTYGSTPTYTTTAQYLDGSSNQIASLTPTVSGNNYTFSDGVGGSISMQLKPYTGSSAAAVSNSGNTIVGNYDIKDTSPTVVGSNFVGSPVFVGALTVNSKAVSPTVTGVSKVYDGSTTMNNLVLGMDGKVTGDSLSISGTGAFNQKNVGQNLGYTVSGISLNGGDASNYYLSMVGSGIAGTNGSITPAALVLTSADVSKVYDRSTSANGVAKATQSTQLFGSDSLTGGTFAFTDKNAGGNKTVKTSGVTINDGNNGANYTVSYVDNTTSSITAKNLTVSYSAASKTYDGSRTATVTASSADLISGDTVSFNHSSALFDNKQAQAGKTVTVAGIELSGSDAGNYALQSTTATTTANIDKKVITLTGITAANKTYDGGTAATVSTSSASFNDKVANDDLSVVSTGSFSDKNAAAGKTVNLTNTLGGADLGNYTITQQTATTANIAKKDVTLGSITAADKTYDGNDTASITAGSISTGVGLETLAVSGSGTFSDKNAATGKTVTVADVTALTKTNGTGDWSNYNLTSTGSATTTANIAKKDVTLASITAAGKTYDGNDTASITAGSITTGVGSETLAISGSGTFSDKNAATGKTVTVADVTALTKTNGTGDWSNYNLTSTGSATTTADIAKKDVTLASITAAGKTYDGNDTASITAGAISTGVDSETLAVSGSGTFSDKNAATGKTVTVADVTALTKTNGTGDWNNYNLTSTGSATTTANIAKKDVTLVSITAAGKTYDGNDTASITSGAISTGVGSETLAVSGSGTFSDKNAATGKTVTVADVTALTKTNGTGDWSNYNLTSTGSATTTADIAKKDVTLASITAAGKTYDGNDTASITAGAISTGVGSETLAVSGSGTFSDKNADTGKTVTVADVTALTKTNGTGDWNNYNLTSTGSATTTADIDKKTITLTGITAANKTYDGGTAATVSSSSASFNDKVAGDDLSVVSTGSFSDKNAATSKTVSLTHTLGGADIGNYSVTAQDTTTANIDKKAITLTGITAANKTYDGGTAATVSTSSASFNDKVAGDDLSVASTGLFIDKNAATDKTVNLTHTLGGADIGNYSVTAQPTTTADIARKNLTAVATANDKVYDGSTTATAVGSSSDIIGADSVGFAYSGAAFSDKNVSRNGSGNVVNKTVTVSGLSLTGMDAGNYALQN</sequence>
<comment type="caution">
    <text evidence="3">The sequence shown here is derived from an EMBL/GenBank/DDBJ whole genome shotgun (WGS) entry which is preliminary data.</text>
</comment>
<keyword evidence="1" id="KW-0812">Transmembrane</keyword>
<feature type="transmembrane region" description="Helical" evidence="1">
    <location>
        <begin position="47"/>
        <end position="67"/>
    </location>
</feature>
<dbReference type="RefSeq" id="WP_116695938.1">
    <property type="nucleotide sequence ID" value="NZ_LFYT02000043.1"/>
</dbReference>
<protein>
    <recommendedName>
        <fullName evidence="2">Filamentous haemagglutinin FhaB/tRNA nuclease CdiA-like TPS domain-containing protein</fullName>
    </recommendedName>
</protein>
<name>A0A2T7U8P3_9BURK</name>
<evidence type="ECO:0000259" key="2">
    <source>
        <dbReference type="SMART" id="SM00912"/>
    </source>
</evidence>
<dbReference type="InterPro" id="IPR011050">
    <property type="entry name" value="Pectin_lyase_fold/virulence"/>
</dbReference>
<dbReference type="SMART" id="SM00912">
    <property type="entry name" value="Haemagg_act"/>
    <property type="match status" value="1"/>
</dbReference>
<reference evidence="3" key="1">
    <citation type="submission" date="2017-04" db="EMBL/GenBank/DDBJ databases">
        <title>Unexpected and diverse lifestyles within the genus Limnohabitans.</title>
        <authorList>
            <person name="Kasalicky V."/>
            <person name="Mehrshad M."/>
            <person name="Andrei S.-A."/>
            <person name="Salcher M."/>
            <person name="Kratochvilova H."/>
            <person name="Simek K."/>
            <person name="Ghai R."/>
        </authorList>
    </citation>
    <scope>NUCLEOTIDE SEQUENCE [LARGE SCALE GENOMIC DNA]</scope>
    <source>
        <strain evidence="3">II-D5</strain>
    </source>
</reference>
<keyword evidence="4" id="KW-1185">Reference proteome</keyword>
<evidence type="ECO:0000313" key="4">
    <source>
        <dbReference type="Proteomes" id="UP000037507"/>
    </source>
</evidence>
<dbReference type="InterPro" id="IPR024973">
    <property type="entry name" value="ESPR"/>
</dbReference>
<evidence type="ECO:0000313" key="3">
    <source>
        <dbReference type="EMBL" id="PVE41050.1"/>
    </source>
</evidence>
<dbReference type="STRING" id="1293045.H663_12655"/>
<evidence type="ECO:0000256" key="1">
    <source>
        <dbReference type="SAM" id="Phobius"/>
    </source>
</evidence>